<gene>
    <name evidence="1" type="ORF">CDAR_381611</name>
</gene>
<dbReference type="AlphaFoldDB" id="A0AAV4V5J0"/>
<evidence type="ECO:0000313" key="2">
    <source>
        <dbReference type="Proteomes" id="UP001054837"/>
    </source>
</evidence>
<dbReference type="EMBL" id="BPLQ01012408">
    <property type="protein sequence ID" value="GIY65221.1"/>
    <property type="molecule type" value="Genomic_DNA"/>
</dbReference>
<keyword evidence="2" id="KW-1185">Reference proteome</keyword>
<name>A0AAV4V5J0_9ARAC</name>
<comment type="caution">
    <text evidence="1">The sequence shown here is derived from an EMBL/GenBank/DDBJ whole genome shotgun (WGS) entry which is preliminary data.</text>
</comment>
<protein>
    <submittedName>
        <fullName evidence="1">Uncharacterized protein</fullName>
    </submittedName>
</protein>
<sequence>MTAICSCAPSPRGNKLFELSSTRSPRNLQDLFSLLTKGHHPHRTGPQKCFLIYGIRGRSTANDRLCPAHTKGQIAREIEKRVPSHFADLVWVWNTEIRRL</sequence>
<reference evidence="1 2" key="1">
    <citation type="submission" date="2021-06" db="EMBL/GenBank/DDBJ databases">
        <title>Caerostris darwini draft genome.</title>
        <authorList>
            <person name="Kono N."/>
            <person name="Arakawa K."/>
        </authorList>
    </citation>
    <scope>NUCLEOTIDE SEQUENCE [LARGE SCALE GENOMIC DNA]</scope>
</reference>
<evidence type="ECO:0000313" key="1">
    <source>
        <dbReference type="EMBL" id="GIY65221.1"/>
    </source>
</evidence>
<accession>A0AAV4V5J0</accession>
<proteinExistence type="predicted"/>
<organism evidence="1 2">
    <name type="scientific">Caerostris darwini</name>
    <dbReference type="NCBI Taxonomy" id="1538125"/>
    <lineage>
        <taxon>Eukaryota</taxon>
        <taxon>Metazoa</taxon>
        <taxon>Ecdysozoa</taxon>
        <taxon>Arthropoda</taxon>
        <taxon>Chelicerata</taxon>
        <taxon>Arachnida</taxon>
        <taxon>Araneae</taxon>
        <taxon>Araneomorphae</taxon>
        <taxon>Entelegynae</taxon>
        <taxon>Araneoidea</taxon>
        <taxon>Araneidae</taxon>
        <taxon>Caerostris</taxon>
    </lineage>
</organism>
<dbReference type="Proteomes" id="UP001054837">
    <property type="component" value="Unassembled WGS sequence"/>
</dbReference>